<gene>
    <name evidence="2" type="ORF">GUJ93_ZPchr0003g17321</name>
</gene>
<dbReference type="AlphaFoldDB" id="A0A8J5SFA0"/>
<evidence type="ECO:0000256" key="1">
    <source>
        <dbReference type="SAM" id="MobiDB-lite"/>
    </source>
</evidence>
<evidence type="ECO:0000313" key="2">
    <source>
        <dbReference type="EMBL" id="KAG8062032.1"/>
    </source>
</evidence>
<feature type="region of interest" description="Disordered" evidence="1">
    <location>
        <begin position="139"/>
        <end position="167"/>
    </location>
</feature>
<proteinExistence type="predicted"/>
<keyword evidence="3" id="KW-1185">Reference proteome</keyword>
<dbReference type="PANTHER" id="PTHR33492:SF12">
    <property type="entry name" value="HOMEODOMAIN-LIKE SUPERFAMILY PROTEIN-RELATED"/>
    <property type="match status" value="1"/>
</dbReference>
<feature type="region of interest" description="Disordered" evidence="1">
    <location>
        <begin position="51"/>
        <end position="121"/>
    </location>
</feature>
<sequence>MGRTERKERCLPANLLREIYEAMSEVVERRMSSGGGGAVFFEASSSGLADVPMQASPLSQLQPRPLEPEATNCSSGSPERKRRRSSLDNQAGGSTPAPGRHGHQQHQGNDDVHADDDDDDAMAGAIGRCAAILSVALESRDAAEERRHREVMAAEERRGRARQARRDASEQCVTGLAAAVSQLAGSMLALAAKRRAPAAPK</sequence>
<organism evidence="2 3">
    <name type="scientific">Zizania palustris</name>
    <name type="common">Northern wild rice</name>
    <dbReference type="NCBI Taxonomy" id="103762"/>
    <lineage>
        <taxon>Eukaryota</taxon>
        <taxon>Viridiplantae</taxon>
        <taxon>Streptophyta</taxon>
        <taxon>Embryophyta</taxon>
        <taxon>Tracheophyta</taxon>
        <taxon>Spermatophyta</taxon>
        <taxon>Magnoliopsida</taxon>
        <taxon>Liliopsida</taxon>
        <taxon>Poales</taxon>
        <taxon>Poaceae</taxon>
        <taxon>BOP clade</taxon>
        <taxon>Oryzoideae</taxon>
        <taxon>Oryzeae</taxon>
        <taxon>Zizaniinae</taxon>
        <taxon>Zizania</taxon>
    </lineage>
</organism>
<dbReference type="PANTHER" id="PTHR33492">
    <property type="entry name" value="OSJNBA0043A12.37 PROTEIN-RELATED"/>
    <property type="match status" value="1"/>
</dbReference>
<reference evidence="2" key="2">
    <citation type="submission" date="2021-02" db="EMBL/GenBank/DDBJ databases">
        <authorList>
            <person name="Kimball J.A."/>
            <person name="Haas M.W."/>
            <person name="Macchietto M."/>
            <person name="Kono T."/>
            <person name="Duquette J."/>
            <person name="Shao M."/>
        </authorList>
    </citation>
    <scope>NUCLEOTIDE SEQUENCE</scope>
    <source>
        <tissue evidence="2">Fresh leaf tissue</tissue>
    </source>
</reference>
<protein>
    <submittedName>
        <fullName evidence="2">Uncharacterized protein</fullName>
    </submittedName>
</protein>
<dbReference type="Proteomes" id="UP000729402">
    <property type="component" value="Unassembled WGS sequence"/>
</dbReference>
<name>A0A8J5SFA0_ZIZPA</name>
<accession>A0A8J5SFA0</accession>
<reference evidence="2" key="1">
    <citation type="journal article" date="2021" name="bioRxiv">
        <title>Whole Genome Assembly and Annotation of Northern Wild Rice, Zizania palustris L., Supports a Whole Genome Duplication in the Zizania Genus.</title>
        <authorList>
            <person name="Haas M."/>
            <person name="Kono T."/>
            <person name="Macchietto M."/>
            <person name="Millas R."/>
            <person name="McGilp L."/>
            <person name="Shao M."/>
            <person name="Duquette J."/>
            <person name="Hirsch C.N."/>
            <person name="Kimball J."/>
        </authorList>
    </citation>
    <scope>NUCLEOTIDE SEQUENCE</scope>
    <source>
        <tissue evidence="2">Fresh leaf tissue</tissue>
    </source>
</reference>
<comment type="caution">
    <text evidence="2">The sequence shown here is derived from an EMBL/GenBank/DDBJ whole genome shotgun (WGS) entry which is preliminary data.</text>
</comment>
<dbReference type="EMBL" id="JAAALK010000286">
    <property type="protein sequence ID" value="KAG8062032.1"/>
    <property type="molecule type" value="Genomic_DNA"/>
</dbReference>
<evidence type="ECO:0000313" key="3">
    <source>
        <dbReference type="Proteomes" id="UP000729402"/>
    </source>
</evidence>
<dbReference type="OrthoDB" id="1843873at2759"/>